<name>A0ABQ2ZDH7_9GAMM</name>
<dbReference type="Proteomes" id="UP000653056">
    <property type="component" value="Unassembled WGS sequence"/>
</dbReference>
<evidence type="ECO:0000256" key="1">
    <source>
        <dbReference type="SAM" id="MobiDB-lite"/>
    </source>
</evidence>
<feature type="region of interest" description="Disordered" evidence="1">
    <location>
        <begin position="42"/>
        <end position="79"/>
    </location>
</feature>
<feature type="compositionally biased region" description="Basic and acidic residues" evidence="1">
    <location>
        <begin position="51"/>
        <end position="79"/>
    </location>
</feature>
<accession>A0ABQ2ZDH7</accession>
<keyword evidence="4" id="KW-1185">Reference proteome</keyword>
<sequence length="79" mass="9096">MIMDMGTFRGIITLLVLISFLGIIWWAYSKRRKKDFDEAANLPFADDDDEPQNRDDSASGREADFRHADSRKDKGDKNT</sequence>
<dbReference type="InterPro" id="IPR008621">
    <property type="entry name" value="Cbb3-typ_cyt_oxidase_comp"/>
</dbReference>
<feature type="transmembrane region" description="Helical" evidence="2">
    <location>
        <begin position="6"/>
        <end position="28"/>
    </location>
</feature>
<comment type="caution">
    <text evidence="3">The sequence shown here is derived from an EMBL/GenBank/DDBJ whole genome shotgun (WGS) entry which is preliminary data.</text>
</comment>
<organism evidence="3 4">
    <name type="scientific">Litchfieldella qijiaojingensis</name>
    <dbReference type="NCBI Taxonomy" id="980347"/>
    <lineage>
        <taxon>Bacteria</taxon>
        <taxon>Pseudomonadati</taxon>
        <taxon>Pseudomonadota</taxon>
        <taxon>Gammaproteobacteria</taxon>
        <taxon>Oceanospirillales</taxon>
        <taxon>Halomonadaceae</taxon>
        <taxon>Litchfieldella</taxon>
    </lineage>
</organism>
<evidence type="ECO:0000256" key="2">
    <source>
        <dbReference type="SAM" id="Phobius"/>
    </source>
</evidence>
<keyword evidence="2" id="KW-1133">Transmembrane helix</keyword>
<reference evidence="4" key="1">
    <citation type="journal article" date="2019" name="Int. J. Syst. Evol. Microbiol.">
        <title>The Global Catalogue of Microorganisms (GCM) 10K type strain sequencing project: providing services to taxonomists for standard genome sequencing and annotation.</title>
        <authorList>
            <consortium name="The Broad Institute Genomics Platform"/>
            <consortium name="The Broad Institute Genome Sequencing Center for Infectious Disease"/>
            <person name="Wu L."/>
            <person name="Ma J."/>
        </authorList>
    </citation>
    <scope>NUCLEOTIDE SEQUENCE [LARGE SCALE GENOMIC DNA]</scope>
    <source>
        <strain evidence="4">KCTC 22228</strain>
    </source>
</reference>
<dbReference type="CDD" id="cd01324">
    <property type="entry name" value="cbb3_Oxidase_CcoQ"/>
    <property type="match status" value="1"/>
</dbReference>
<gene>
    <name evidence="3" type="primary">ccoQ</name>
    <name evidence="3" type="ORF">GCM10007160_40500</name>
</gene>
<evidence type="ECO:0000313" key="3">
    <source>
        <dbReference type="EMBL" id="GGY08972.1"/>
    </source>
</evidence>
<keyword evidence="2" id="KW-0812">Transmembrane</keyword>
<dbReference type="Pfam" id="PF05545">
    <property type="entry name" value="FixQ"/>
    <property type="match status" value="1"/>
</dbReference>
<keyword evidence="2" id="KW-0472">Membrane</keyword>
<dbReference type="EMBL" id="BMXS01000032">
    <property type="protein sequence ID" value="GGY08972.1"/>
    <property type="molecule type" value="Genomic_DNA"/>
</dbReference>
<evidence type="ECO:0000313" key="4">
    <source>
        <dbReference type="Proteomes" id="UP000653056"/>
    </source>
</evidence>
<protein>
    <submittedName>
        <fullName evidence="3">Cytochrome oxidase</fullName>
    </submittedName>
</protein>
<proteinExistence type="predicted"/>